<dbReference type="Pfam" id="PF00264">
    <property type="entry name" value="Tyrosinase"/>
    <property type="match status" value="1"/>
</dbReference>
<sequence>MTKWANLLANGVRLEPGSPAPVRKELRDLSDKELYLFLEGLEKLKRVDKDDPLSYFQLAGIHGVPYRTPWPRTATKEELDVSKGALRGFCTHTSIIFLTWHRPYLALFESALHRHVQDVAIGIPDTNPEKGEYLLIAKNLRLPYWDWARPDRTDLFPSLANQEEYTPIVPNPNSTASDLKENAVNPLFNYKFPRNRPNDISETEITERYPQQNELWDLIRNPQTADKTNIRRSINAAKNLSERVAYILKSYGRYDTMSNNRWFNSEDGGNPDRAPLNGIETWGSLEGIHNTVHNAVGGGGHMGSPATAAFDPIFWLHHCNIDRLFAIWQGLHDDGSPDAWVTKRKGGDGTAMLPRGSTEDASTKLYPFKFEDSPTGWFDSTMVKRTERFGYAYPETLGLSYPVSKEAKAKLTAKVDAYYQPLSRNIQLSKRRVETAGQDLLAPAMMHKAMASQETVNTATAFTVVPSLPPTQELLAQSLKPEMPFLRDLAPDNKYLEWLVNIKALKHSLRGRYQVHIFLGPVQEDNVILWPLSPNHVGMFSPFGQTETTGCEKCQQDQDDNVHVTGQIPLTVALAERYLAQLIPDLGPTTVVDYLKRNMHWRATLDGTVIDRSRVDGLIVAITSNEVTLPDDDGQPVYSPEVKVWAEATTNLAGDAGRGNDTGYAGPDGVFSADT</sequence>
<comment type="catalytic activity">
    <reaction evidence="9">
        <text>2 L-dopa + O2 = 2 L-dopaquinone + 2 H2O</text>
        <dbReference type="Rhea" id="RHEA:34287"/>
        <dbReference type="ChEBI" id="CHEBI:15377"/>
        <dbReference type="ChEBI" id="CHEBI:15379"/>
        <dbReference type="ChEBI" id="CHEBI:57504"/>
        <dbReference type="ChEBI" id="CHEBI:57924"/>
        <dbReference type="EC" id="1.14.18.1"/>
    </reaction>
</comment>
<evidence type="ECO:0000259" key="12">
    <source>
        <dbReference type="PROSITE" id="PS00497"/>
    </source>
</evidence>
<feature type="region of interest" description="Disordered" evidence="11">
    <location>
        <begin position="654"/>
        <end position="675"/>
    </location>
</feature>
<dbReference type="PANTHER" id="PTHR11474:SF76">
    <property type="entry name" value="SHKT DOMAIN-CONTAINING PROTEIN"/>
    <property type="match status" value="1"/>
</dbReference>
<evidence type="ECO:0000256" key="10">
    <source>
        <dbReference type="ARBA" id="ARBA00048881"/>
    </source>
</evidence>
<comment type="catalytic activity">
    <reaction evidence="10">
        <text>L-tyrosine + O2 = L-dopaquinone + H2O</text>
        <dbReference type="Rhea" id="RHEA:18117"/>
        <dbReference type="ChEBI" id="CHEBI:15377"/>
        <dbReference type="ChEBI" id="CHEBI:15379"/>
        <dbReference type="ChEBI" id="CHEBI:57924"/>
        <dbReference type="ChEBI" id="CHEBI:58315"/>
        <dbReference type="EC" id="1.14.18.1"/>
    </reaction>
</comment>
<keyword evidence="5" id="KW-0560">Oxidoreductase</keyword>
<evidence type="ECO:0000259" key="13">
    <source>
        <dbReference type="PROSITE" id="PS00498"/>
    </source>
</evidence>
<dbReference type="GO" id="GO:0004503">
    <property type="term" value="F:tyrosinase activity"/>
    <property type="evidence" value="ECO:0007669"/>
    <property type="project" value="UniProtKB-EC"/>
</dbReference>
<dbReference type="OrthoDB" id="6132182at2759"/>
<keyword evidence="8" id="KW-0470">Melanin biosynthesis</keyword>
<dbReference type="PROSITE" id="PS00497">
    <property type="entry name" value="TYROSINASE_1"/>
    <property type="match status" value="1"/>
</dbReference>
<reference evidence="14" key="1">
    <citation type="journal article" date="2020" name="Stud. Mycol.">
        <title>101 Dothideomycetes genomes: a test case for predicting lifestyles and emergence of pathogens.</title>
        <authorList>
            <person name="Haridas S."/>
            <person name="Albert R."/>
            <person name="Binder M."/>
            <person name="Bloem J."/>
            <person name="Labutti K."/>
            <person name="Salamov A."/>
            <person name="Andreopoulos B."/>
            <person name="Baker S."/>
            <person name="Barry K."/>
            <person name="Bills G."/>
            <person name="Bluhm B."/>
            <person name="Cannon C."/>
            <person name="Castanera R."/>
            <person name="Culley D."/>
            <person name="Daum C."/>
            <person name="Ezra D."/>
            <person name="Gonzalez J."/>
            <person name="Henrissat B."/>
            <person name="Kuo A."/>
            <person name="Liang C."/>
            <person name="Lipzen A."/>
            <person name="Lutzoni F."/>
            <person name="Magnuson J."/>
            <person name="Mondo S."/>
            <person name="Nolan M."/>
            <person name="Ohm R."/>
            <person name="Pangilinan J."/>
            <person name="Park H.-J."/>
            <person name="Ramirez L."/>
            <person name="Alfaro M."/>
            <person name="Sun H."/>
            <person name="Tritt A."/>
            <person name="Yoshinaga Y."/>
            <person name="Zwiers L.-H."/>
            <person name="Turgeon B."/>
            <person name="Goodwin S."/>
            <person name="Spatafora J."/>
            <person name="Crous P."/>
            <person name="Grigoriev I."/>
        </authorList>
    </citation>
    <scope>NUCLEOTIDE SEQUENCE</scope>
    <source>
        <strain evidence="14">CBS 121739</strain>
    </source>
</reference>
<comment type="cofactor">
    <cofactor evidence="1">
        <name>Cu(2+)</name>
        <dbReference type="ChEBI" id="CHEBI:29036"/>
    </cofactor>
</comment>
<evidence type="ECO:0000313" key="15">
    <source>
        <dbReference type="Proteomes" id="UP000799437"/>
    </source>
</evidence>
<dbReference type="PANTHER" id="PTHR11474">
    <property type="entry name" value="TYROSINASE FAMILY MEMBER"/>
    <property type="match status" value="1"/>
</dbReference>
<name>A0A6A6VVH4_9PEZI</name>
<evidence type="ECO:0000256" key="1">
    <source>
        <dbReference type="ARBA" id="ARBA00001973"/>
    </source>
</evidence>
<dbReference type="GO" id="GO:0042438">
    <property type="term" value="P:melanin biosynthetic process"/>
    <property type="evidence" value="ECO:0007669"/>
    <property type="project" value="UniProtKB-KW"/>
</dbReference>
<keyword evidence="7" id="KW-0503">Monooxygenase</keyword>
<dbReference type="PRINTS" id="PR00092">
    <property type="entry name" value="TYROSINASE"/>
</dbReference>
<dbReference type="AlphaFoldDB" id="A0A6A6VVH4"/>
<dbReference type="GO" id="GO:0046872">
    <property type="term" value="F:metal ion binding"/>
    <property type="evidence" value="ECO:0007669"/>
    <property type="project" value="UniProtKB-KW"/>
</dbReference>
<protein>
    <recommendedName>
        <fullName evidence="3">tyrosinase</fullName>
        <ecNumber evidence="3">1.14.18.1</ecNumber>
    </recommendedName>
</protein>
<dbReference type="Proteomes" id="UP000799437">
    <property type="component" value="Unassembled WGS sequence"/>
</dbReference>
<dbReference type="GeneID" id="54486853"/>
<evidence type="ECO:0000256" key="6">
    <source>
        <dbReference type="ARBA" id="ARBA00023008"/>
    </source>
</evidence>
<evidence type="ECO:0000256" key="7">
    <source>
        <dbReference type="ARBA" id="ARBA00023033"/>
    </source>
</evidence>
<dbReference type="Gene3D" id="2.60.310.20">
    <property type="match status" value="1"/>
</dbReference>
<gene>
    <name evidence="14" type="ORF">EJ05DRAFT_489590</name>
</gene>
<dbReference type="InterPro" id="IPR008922">
    <property type="entry name" value="Di-copper_centre_dom_sf"/>
</dbReference>
<evidence type="ECO:0000256" key="11">
    <source>
        <dbReference type="SAM" id="MobiDB-lite"/>
    </source>
</evidence>
<keyword evidence="6" id="KW-0186">Copper</keyword>
<organism evidence="14 15">
    <name type="scientific">Pseudovirgaria hyperparasitica</name>
    <dbReference type="NCBI Taxonomy" id="470096"/>
    <lineage>
        <taxon>Eukaryota</taxon>
        <taxon>Fungi</taxon>
        <taxon>Dikarya</taxon>
        <taxon>Ascomycota</taxon>
        <taxon>Pezizomycotina</taxon>
        <taxon>Dothideomycetes</taxon>
        <taxon>Dothideomycetes incertae sedis</taxon>
        <taxon>Acrospermales</taxon>
        <taxon>Acrospermaceae</taxon>
        <taxon>Pseudovirgaria</taxon>
    </lineage>
</organism>
<keyword evidence="15" id="KW-1185">Reference proteome</keyword>
<dbReference type="EMBL" id="ML996582">
    <property type="protein sequence ID" value="KAF2753869.1"/>
    <property type="molecule type" value="Genomic_DNA"/>
</dbReference>
<keyword evidence="4" id="KW-0479">Metal-binding</keyword>
<dbReference type="Pfam" id="PF18132">
    <property type="entry name" value="Tyrosinase_C"/>
    <property type="match status" value="1"/>
</dbReference>
<evidence type="ECO:0000313" key="14">
    <source>
        <dbReference type="EMBL" id="KAF2753869.1"/>
    </source>
</evidence>
<evidence type="ECO:0000256" key="9">
    <source>
        <dbReference type="ARBA" id="ARBA00048233"/>
    </source>
</evidence>
<feature type="domain" description="Tyrosinase copper-binding" evidence="13">
    <location>
        <begin position="311"/>
        <end position="322"/>
    </location>
</feature>
<dbReference type="PROSITE" id="PS00498">
    <property type="entry name" value="TYROSINASE_2"/>
    <property type="match status" value="1"/>
</dbReference>
<dbReference type="InterPro" id="IPR002227">
    <property type="entry name" value="Tyrosinase_Cu-bd"/>
</dbReference>
<accession>A0A6A6VVH4</accession>
<evidence type="ECO:0000256" key="3">
    <source>
        <dbReference type="ARBA" id="ARBA00011906"/>
    </source>
</evidence>
<dbReference type="RefSeq" id="XP_033596320.1">
    <property type="nucleotide sequence ID" value="XM_033745799.1"/>
</dbReference>
<dbReference type="Gene3D" id="1.10.1280.10">
    <property type="entry name" value="Di-copper center containing domain from catechol oxidase"/>
    <property type="match status" value="1"/>
</dbReference>
<dbReference type="SUPFAM" id="SSF48056">
    <property type="entry name" value="Di-copper centre-containing domain"/>
    <property type="match status" value="1"/>
</dbReference>
<dbReference type="EC" id="1.14.18.1" evidence="3"/>
<evidence type="ECO:0000256" key="5">
    <source>
        <dbReference type="ARBA" id="ARBA00023002"/>
    </source>
</evidence>
<comment type="similarity">
    <text evidence="2">Belongs to the tyrosinase family.</text>
</comment>
<dbReference type="InterPro" id="IPR041640">
    <property type="entry name" value="Tyrosinase_C"/>
</dbReference>
<proteinExistence type="inferred from homology"/>
<dbReference type="InterPro" id="IPR050316">
    <property type="entry name" value="Tyrosinase/Hemocyanin"/>
</dbReference>
<evidence type="ECO:0000256" key="4">
    <source>
        <dbReference type="ARBA" id="ARBA00022723"/>
    </source>
</evidence>
<evidence type="ECO:0000256" key="2">
    <source>
        <dbReference type="ARBA" id="ARBA00009928"/>
    </source>
</evidence>
<feature type="domain" description="Tyrosinase copper-binding" evidence="12">
    <location>
        <begin position="92"/>
        <end position="109"/>
    </location>
</feature>
<evidence type="ECO:0000256" key="8">
    <source>
        <dbReference type="ARBA" id="ARBA00023101"/>
    </source>
</evidence>